<dbReference type="Proteomes" id="UP000595140">
    <property type="component" value="Unassembled WGS sequence"/>
</dbReference>
<evidence type="ECO:0000313" key="3">
    <source>
        <dbReference type="Proteomes" id="UP000595140"/>
    </source>
</evidence>
<organism evidence="2 3">
    <name type="scientific">Cuscuta campestris</name>
    <dbReference type="NCBI Taxonomy" id="132261"/>
    <lineage>
        <taxon>Eukaryota</taxon>
        <taxon>Viridiplantae</taxon>
        <taxon>Streptophyta</taxon>
        <taxon>Embryophyta</taxon>
        <taxon>Tracheophyta</taxon>
        <taxon>Spermatophyta</taxon>
        <taxon>Magnoliopsida</taxon>
        <taxon>eudicotyledons</taxon>
        <taxon>Gunneridae</taxon>
        <taxon>Pentapetalae</taxon>
        <taxon>asterids</taxon>
        <taxon>lamiids</taxon>
        <taxon>Solanales</taxon>
        <taxon>Convolvulaceae</taxon>
        <taxon>Cuscuteae</taxon>
        <taxon>Cuscuta</taxon>
        <taxon>Cuscuta subgen. Grammica</taxon>
        <taxon>Cuscuta sect. Cleistogrammica</taxon>
    </lineage>
</organism>
<reference evidence="2 3" key="1">
    <citation type="submission" date="2018-04" db="EMBL/GenBank/DDBJ databases">
        <authorList>
            <person name="Vogel A."/>
        </authorList>
    </citation>
    <scope>NUCLEOTIDE SEQUENCE [LARGE SCALE GENOMIC DNA]</scope>
</reference>
<dbReference type="EMBL" id="OOIL02000370">
    <property type="protein sequence ID" value="VFQ64138.1"/>
    <property type="molecule type" value="Genomic_DNA"/>
</dbReference>
<proteinExistence type="predicted"/>
<evidence type="ECO:0000313" key="2">
    <source>
        <dbReference type="EMBL" id="VFQ64138.1"/>
    </source>
</evidence>
<evidence type="ECO:0000256" key="1">
    <source>
        <dbReference type="SAM" id="SignalP"/>
    </source>
</evidence>
<feature type="signal peptide" evidence="1">
    <location>
        <begin position="1"/>
        <end position="23"/>
    </location>
</feature>
<name>A0A484KGZ2_9ASTE</name>
<protein>
    <recommendedName>
        <fullName evidence="4">Secreted protein</fullName>
    </recommendedName>
</protein>
<evidence type="ECO:0008006" key="4">
    <source>
        <dbReference type="Google" id="ProtNLM"/>
    </source>
</evidence>
<feature type="chain" id="PRO_5019744616" description="Secreted protein" evidence="1">
    <location>
        <begin position="24"/>
        <end position="73"/>
    </location>
</feature>
<sequence>MEKAFCQIHLFLLLFLRSSFTVSDQTTGKPCAVSLLKLEVDDHRQIQFAHRRSGREHTAAGADLTPITIECPN</sequence>
<keyword evidence="1" id="KW-0732">Signal</keyword>
<accession>A0A484KGZ2</accession>
<keyword evidence="3" id="KW-1185">Reference proteome</keyword>
<dbReference type="AlphaFoldDB" id="A0A484KGZ2"/>
<gene>
    <name evidence="2" type="ORF">CCAM_LOCUS5914</name>
</gene>